<dbReference type="RefSeq" id="WP_204803466.1">
    <property type="nucleotide sequence ID" value="NZ_JACSNS010000001.1"/>
</dbReference>
<comment type="caution">
    <text evidence="1">The sequence shown here is derived from an EMBL/GenBank/DDBJ whole genome shotgun (WGS) entry which is preliminary data.</text>
</comment>
<evidence type="ECO:0000313" key="1">
    <source>
        <dbReference type="EMBL" id="MBM6850947.1"/>
    </source>
</evidence>
<proteinExistence type="predicted"/>
<dbReference type="Proteomes" id="UP000719500">
    <property type="component" value="Unassembled WGS sequence"/>
</dbReference>
<sequence length="211" mass="23811">MNLKEAFRFQNRLQSLMEEAQSILGCDANITRVQNTYLRKKVMKNFENETTVEAPRTEYSEQITTVAEFLLYLLREREKLTVAICRAKAGLDLPAGLDGEVSLNARRQEIARLLRHMAGLRSSEVVLPNGGTGYCFNNEGNQVSYRCDVKRVTTIHFDRNKIRRMCAELSRKADAVSSALDTVLITTRVDYAPPFDVNDTFAEAFGAFSGD</sequence>
<dbReference type="EMBL" id="JACSNX010000005">
    <property type="protein sequence ID" value="MBM6850947.1"/>
    <property type="molecule type" value="Genomic_DNA"/>
</dbReference>
<name>A0ABS2FVM5_9FIRM</name>
<gene>
    <name evidence="1" type="ORF">H9X91_05775</name>
</gene>
<keyword evidence="2" id="KW-1185">Reference proteome</keyword>
<evidence type="ECO:0000313" key="2">
    <source>
        <dbReference type="Proteomes" id="UP000719500"/>
    </source>
</evidence>
<accession>A0ABS2FVM5</accession>
<organism evidence="1 2">
    <name type="scientific">Oscillibacter valericigenes</name>
    <dbReference type="NCBI Taxonomy" id="351091"/>
    <lineage>
        <taxon>Bacteria</taxon>
        <taxon>Bacillati</taxon>
        <taxon>Bacillota</taxon>
        <taxon>Clostridia</taxon>
        <taxon>Eubacteriales</taxon>
        <taxon>Oscillospiraceae</taxon>
        <taxon>Oscillibacter</taxon>
    </lineage>
</organism>
<protein>
    <submittedName>
        <fullName evidence="1">Uncharacterized protein</fullName>
    </submittedName>
</protein>
<reference evidence="1 2" key="1">
    <citation type="journal article" date="2021" name="Sci. Rep.">
        <title>The distribution of antibiotic resistance genes in chicken gut microbiota commensals.</title>
        <authorList>
            <person name="Juricova H."/>
            <person name="Matiasovicova J."/>
            <person name="Kubasova T."/>
            <person name="Cejkova D."/>
            <person name="Rychlik I."/>
        </authorList>
    </citation>
    <scope>NUCLEOTIDE SEQUENCE [LARGE SCALE GENOMIC DNA]</scope>
    <source>
        <strain evidence="1 2">An411</strain>
    </source>
</reference>